<dbReference type="GO" id="GO:0035438">
    <property type="term" value="F:cyclic-di-GMP binding"/>
    <property type="evidence" value="ECO:0007669"/>
    <property type="project" value="InterPro"/>
</dbReference>
<dbReference type="AlphaFoldDB" id="A0A128FDF5"/>
<reference evidence="3" key="1">
    <citation type="submission" date="2016-02" db="EMBL/GenBank/DDBJ databases">
        <authorList>
            <person name="Rodrigo-Torres Lidia"/>
            <person name="Arahal R.David."/>
        </authorList>
    </citation>
    <scope>NUCLEOTIDE SEQUENCE [LARGE SCALE GENOMIC DNA]</scope>
    <source>
        <strain evidence="3">CECT 8713</strain>
    </source>
</reference>
<dbReference type="InterPro" id="IPR009875">
    <property type="entry name" value="PilZ_domain"/>
</dbReference>
<protein>
    <recommendedName>
        <fullName evidence="1">PilZ domain-containing protein</fullName>
    </recommendedName>
</protein>
<sequence length="113" mass="13370">MEKDEEQEEQNRSFFRLRYSEPEMPSFLWDGTTFPVCEISEQGIRIVLKADTQIVDGEVIAGIIHFEDDGEIEIQGKPLRRDEDELVIKLHHGVELRIINKEQIRIRKKYSRD</sequence>
<dbReference type="Pfam" id="PF07238">
    <property type="entry name" value="PilZ"/>
    <property type="match status" value="1"/>
</dbReference>
<feature type="domain" description="PilZ" evidence="1">
    <location>
        <begin position="10"/>
        <end position="96"/>
    </location>
</feature>
<organism evidence="2 3">
    <name type="scientific">Grimontia marina</name>
    <dbReference type="NCBI Taxonomy" id="646534"/>
    <lineage>
        <taxon>Bacteria</taxon>
        <taxon>Pseudomonadati</taxon>
        <taxon>Pseudomonadota</taxon>
        <taxon>Gammaproteobacteria</taxon>
        <taxon>Vibrionales</taxon>
        <taxon>Vibrionaceae</taxon>
        <taxon>Grimontia</taxon>
    </lineage>
</organism>
<keyword evidence="3" id="KW-1185">Reference proteome</keyword>
<evidence type="ECO:0000259" key="1">
    <source>
        <dbReference type="Pfam" id="PF07238"/>
    </source>
</evidence>
<accession>A0A128FDF5</accession>
<dbReference type="Proteomes" id="UP000073601">
    <property type="component" value="Unassembled WGS sequence"/>
</dbReference>
<dbReference type="RefSeq" id="WP_062711858.1">
    <property type="nucleotide sequence ID" value="NZ_CAWRCI010000030.1"/>
</dbReference>
<dbReference type="EMBL" id="FIZY01000030">
    <property type="protein sequence ID" value="CZF84540.1"/>
    <property type="molecule type" value="Genomic_DNA"/>
</dbReference>
<dbReference type="OrthoDB" id="5894630at2"/>
<gene>
    <name evidence="2" type="ORF">GMA8713_03142</name>
</gene>
<evidence type="ECO:0000313" key="3">
    <source>
        <dbReference type="Proteomes" id="UP000073601"/>
    </source>
</evidence>
<name>A0A128FDF5_9GAMM</name>
<proteinExistence type="predicted"/>
<evidence type="ECO:0000313" key="2">
    <source>
        <dbReference type="EMBL" id="CZF84540.1"/>
    </source>
</evidence>